<reference evidence="2" key="2">
    <citation type="submission" date="2011-06" db="EMBL/GenBank/DDBJ databases">
        <title>The complete genome sequence of Alicyclobacillus acidocaldarius sp. Tc-4-1.</title>
        <authorList>
            <person name="Chen Y."/>
            <person name="He Y."/>
            <person name="Dong Z."/>
            <person name="Hu S."/>
        </authorList>
    </citation>
    <scope>NUCLEOTIDE SEQUENCE [LARGE SCALE GENOMIC DNA]</scope>
    <source>
        <strain evidence="2">Tc-4-1</strain>
    </source>
</reference>
<name>F8IKR1_ALIAT</name>
<dbReference type="HOGENOM" id="CLU_195272_0_0_9"/>
<sequence>MQVMMKPCPPIVCPPIYEYNDCYVCREVPIIQPVVRVNRQFIVNVPRYVMQPETKNVTVDPGCPGGNC</sequence>
<dbReference type="KEGG" id="aad:TC41_2937"/>
<evidence type="ECO:0000313" key="2">
    <source>
        <dbReference type="Proteomes" id="UP000000292"/>
    </source>
</evidence>
<dbReference type="EMBL" id="CP002902">
    <property type="protein sequence ID" value="AEJ44827.1"/>
    <property type="molecule type" value="Genomic_DNA"/>
</dbReference>
<evidence type="ECO:0008006" key="3">
    <source>
        <dbReference type="Google" id="ProtNLM"/>
    </source>
</evidence>
<dbReference type="AlphaFoldDB" id="F8IKR1"/>
<dbReference type="eggNOG" id="ENOG5033DQ3">
    <property type="taxonomic scope" value="Bacteria"/>
</dbReference>
<organism evidence="1 2">
    <name type="scientific">Alicyclobacillus acidocaldarius (strain Tc-4-1)</name>
    <name type="common">Bacillus acidocaldarius</name>
    <dbReference type="NCBI Taxonomy" id="1048834"/>
    <lineage>
        <taxon>Bacteria</taxon>
        <taxon>Bacillati</taxon>
        <taxon>Bacillota</taxon>
        <taxon>Bacilli</taxon>
        <taxon>Bacillales</taxon>
        <taxon>Alicyclobacillaceae</taxon>
        <taxon>Alicyclobacillus</taxon>
    </lineage>
</organism>
<dbReference type="Proteomes" id="UP000000292">
    <property type="component" value="Chromosome"/>
</dbReference>
<reference evidence="1 2" key="1">
    <citation type="journal article" date="2011" name="J. Bacteriol.">
        <title>Complete Genome Sequence of Alicyclobacillus acidocaldarius Strain Tc-4-1.</title>
        <authorList>
            <person name="Chen Y."/>
            <person name="He Y."/>
            <person name="Zhang B."/>
            <person name="Yang J."/>
            <person name="Li W."/>
            <person name="Dong Z."/>
            <person name="Hu S."/>
        </authorList>
    </citation>
    <scope>NUCLEOTIDE SEQUENCE [LARGE SCALE GENOMIC DNA]</scope>
    <source>
        <strain evidence="1 2">Tc-4-1</strain>
    </source>
</reference>
<gene>
    <name evidence="1" type="ordered locus">TC41_2937</name>
</gene>
<dbReference type="STRING" id="1048834.TC41_2937"/>
<evidence type="ECO:0000313" key="1">
    <source>
        <dbReference type="EMBL" id="AEJ44827.1"/>
    </source>
</evidence>
<accession>F8IKR1</accession>
<proteinExistence type="predicted"/>
<protein>
    <recommendedName>
        <fullName evidence="3">Spore coat protein D</fullName>
    </recommendedName>
</protein>
<dbReference type="PATRIC" id="fig|1048834.4.peg.2790"/>